<evidence type="ECO:0000256" key="1">
    <source>
        <dbReference type="SAM" id="MobiDB-lite"/>
    </source>
</evidence>
<feature type="compositionally biased region" description="Low complexity" evidence="1">
    <location>
        <begin position="19"/>
        <end position="37"/>
    </location>
</feature>
<name>A0A0H2WJD8_BURMA</name>
<dbReference type="KEGG" id="bma:BMA0205"/>
<reference evidence="2 3" key="1">
    <citation type="journal article" date="2004" name="Proc. Natl. Acad. Sci. U.S.A.">
        <title>Structural flexibility in the Burkholderia mallei genome.</title>
        <authorList>
            <person name="Nierman W.C."/>
            <person name="DeShazer D."/>
            <person name="Kim H.S."/>
            <person name="Tettelin H."/>
            <person name="Nelson K.E."/>
            <person name="Feldblyum T."/>
            <person name="Ulrich R.L."/>
            <person name="Ronning C.M."/>
            <person name="Brinkac L.M."/>
            <person name="Daugherty S.C."/>
            <person name="Davidsen T.D."/>
            <person name="Deboy R.T."/>
            <person name="Dimitrov G."/>
            <person name="Dodson R.J."/>
            <person name="Durkin A.S."/>
            <person name="Gwinn M.L."/>
            <person name="Haft D.H."/>
            <person name="Khouri H."/>
            <person name="Kolonay J.F."/>
            <person name="Madupu R."/>
            <person name="Mohammoud Y."/>
            <person name="Nelson W.C."/>
            <person name="Radune D."/>
            <person name="Romero C.M."/>
            <person name="Sarria S."/>
            <person name="Selengut J."/>
            <person name="Shamblin C."/>
            <person name="Sullivan S.A."/>
            <person name="White O."/>
            <person name="Yu Y."/>
            <person name="Zafar N."/>
            <person name="Zhou L."/>
            <person name="Fraser C.M."/>
        </authorList>
    </citation>
    <scope>NUCLEOTIDE SEQUENCE [LARGE SCALE GENOMIC DNA]</scope>
    <source>
        <strain evidence="2 3">ATCC 23344</strain>
    </source>
</reference>
<evidence type="ECO:0000313" key="3">
    <source>
        <dbReference type="Proteomes" id="UP000006693"/>
    </source>
</evidence>
<accession>A0A0H2WJD8</accession>
<feature type="compositionally biased region" description="Basic and acidic residues" evidence="1">
    <location>
        <begin position="1"/>
        <end position="16"/>
    </location>
</feature>
<dbReference type="Proteomes" id="UP000006693">
    <property type="component" value="Chromosome 1"/>
</dbReference>
<sequence length="65" mass="6851">MPVARNVRDAAPRESSARGGHASVNRAAAANAGGLCASDRRRNMRRGRSNGLFFPTRACAGCRHG</sequence>
<dbReference type="HOGENOM" id="CLU_2841338_0_0_4"/>
<keyword evidence="3" id="KW-1185">Reference proteome</keyword>
<dbReference type="EMBL" id="CP000010">
    <property type="protein sequence ID" value="AAU49028.1"/>
    <property type="molecule type" value="Genomic_DNA"/>
</dbReference>
<organism evidence="2 3">
    <name type="scientific">Burkholderia mallei (strain ATCC 23344)</name>
    <dbReference type="NCBI Taxonomy" id="243160"/>
    <lineage>
        <taxon>Bacteria</taxon>
        <taxon>Pseudomonadati</taxon>
        <taxon>Pseudomonadota</taxon>
        <taxon>Betaproteobacteria</taxon>
        <taxon>Burkholderiales</taxon>
        <taxon>Burkholderiaceae</taxon>
        <taxon>Burkholderia</taxon>
        <taxon>pseudomallei group</taxon>
    </lineage>
</organism>
<dbReference type="AlphaFoldDB" id="A0A0H2WJD8"/>
<evidence type="ECO:0000313" key="2">
    <source>
        <dbReference type="EMBL" id="AAU49028.1"/>
    </source>
</evidence>
<gene>
    <name evidence="2" type="ordered locus">BMA0205</name>
</gene>
<feature type="region of interest" description="Disordered" evidence="1">
    <location>
        <begin position="1"/>
        <end position="51"/>
    </location>
</feature>
<proteinExistence type="predicted"/>
<protein>
    <submittedName>
        <fullName evidence="2">Uncharacterized protein</fullName>
    </submittedName>
</protein>